<protein>
    <submittedName>
        <fullName evidence="1">Uncharacterized protein</fullName>
    </submittedName>
</protein>
<evidence type="ECO:0000313" key="1">
    <source>
        <dbReference type="EMBL" id="MBO8416621.1"/>
    </source>
</evidence>
<reference evidence="1" key="1">
    <citation type="submission" date="2020-10" db="EMBL/GenBank/DDBJ databases">
        <authorList>
            <person name="Gilroy R."/>
        </authorList>
    </citation>
    <scope>NUCLEOTIDE SEQUENCE</scope>
    <source>
        <strain evidence="1">17213</strain>
    </source>
</reference>
<sequence>MASSAALAEAAKVTAAQHIAKDAQILLNFISLSLRNSVKHCKNTKVSAFAVDYVKHCEAFVLLKFLPLYQN</sequence>
<comment type="caution">
    <text evidence="1">The sequence shown here is derived from an EMBL/GenBank/DDBJ whole genome shotgun (WGS) entry which is preliminary data.</text>
</comment>
<proteinExistence type="predicted"/>
<dbReference type="EMBL" id="JADINH010000190">
    <property type="protein sequence ID" value="MBO8416621.1"/>
    <property type="molecule type" value="Genomic_DNA"/>
</dbReference>
<organism evidence="1 2">
    <name type="scientific">Candidatus Avisuccinivibrio stercorigallinarum</name>
    <dbReference type="NCBI Taxonomy" id="2840704"/>
    <lineage>
        <taxon>Bacteria</taxon>
        <taxon>Pseudomonadati</taxon>
        <taxon>Pseudomonadota</taxon>
        <taxon>Gammaproteobacteria</taxon>
        <taxon>Aeromonadales</taxon>
        <taxon>Succinivibrionaceae</taxon>
        <taxon>Succinivibrionaceae incertae sedis</taxon>
        <taxon>Candidatus Avisuccinivibrio</taxon>
    </lineage>
</organism>
<name>A0A9D9DBE2_9GAMM</name>
<accession>A0A9D9DBE2</accession>
<evidence type="ECO:0000313" key="2">
    <source>
        <dbReference type="Proteomes" id="UP000823631"/>
    </source>
</evidence>
<dbReference type="AlphaFoldDB" id="A0A9D9DBE2"/>
<gene>
    <name evidence="1" type="ORF">IAB19_09595</name>
</gene>
<dbReference type="Proteomes" id="UP000823631">
    <property type="component" value="Unassembled WGS sequence"/>
</dbReference>
<reference evidence="1" key="2">
    <citation type="journal article" date="2021" name="PeerJ">
        <title>Extensive microbial diversity within the chicken gut microbiome revealed by metagenomics and culture.</title>
        <authorList>
            <person name="Gilroy R."/>
            <person name="Ravi A."/>
            <person name="Getino M."/>
            <person name="Pursley I."/>
            <person name="Horton D.L."/>
            <person name="Alikhan N.F."/>
            <person name="Baker D."/>
            <person name="Gharbi K."/>
            <person name="Hall N."/>
            <person name="Watson M."/>
            <person name="Adriaenssens E.M."/>
            <person name="Foster-Nyarko E."/>
            <person name="Jarju S."/>
            <person name="Secka A."/>
            <person name="Antonio M."/>
            <person name="Oren A."/>
            <person name="Chaudhuri R.R."/>
            <person name="La Ragione R."/>
            <person name="Hildebrand F."/>
            <person name="Pallen M.J."/>
        </authorList>
    </citation>
    <scope>NUCLEOTIDE SEQUENCE</scope>
    <source>
        <strain evidence="1">17213</strain>
    </source>
</reference>